<name>W4K108_HETIT</name>
<dbReference type="EMBL" id="KI925460">
    <property type="protein sequence ID" value="ETW79492.1"/>
    <property type="molecule type" value="Genomic_DNA"/>
</dbReference>
<gene>
    <name evidence="1" type="ORF">HETIRDRAFT_322919</name>
</gene>
<evidence type="ECO:0000313" key="1">
    <source>
        <dbReference type="EMBL" id="ETW79492.1"/>
    </source>
</evidence>
<feature type="non-terminal residue" evidence="1">
    <location>
        <position position="1"/>
    </location>
</feature>
<dbReference type="HOGENOM" id="CLU_2102679_0_0_1"/>
<dbReference type="GeneID" id="20670918"/>
<dbReference type="Proteomes" id="UP000030671">
    <property type="component" value="Unassembled WGS sequence"/>
</dbReference>
<evidence type="ECO:0000313" key="2">
    <source>
        <dbReference type="Proteomes" id="UP000030671"/>
    </source>
</evidence>
<proteinExistence type="predicted"/>
<sequence>WMVASIKTAENYKRSTHMTKQLHAWVRSFIINRDDLLFNLYSSWSVSMLKNRDLVNAIHEHLMGISKYVSAVAVVYFINSTEIKKQYSLQEKNILLAMAQRWMCMVGYHWQKSPTS</sequence>
<dbReference type="RefSeq" id="XP_009548077.1">
    <property type="nucleotide sequence ID" value="XM_009549782.1"/>
</dbReference>
<organism evidence="1 2">
    <name type="scientific">Heterobasidion irregulare (strain TC 32-1)</name>
    <dbReference type="NCBI Taxonomy" id="747525"/>
    <lineage>
        <taxon>Eukaryota</taxon>
        <taxon>Fungi</taxon>
        <taxon>Dikarya</taxon>
        <taxon>Basidiomycota</taxon>
        <taxon>Agaricomycotina</taxon>
        <taxon>Agaricomycetes</taxon>
        <taxon>Russulales</taxon>
        <taxon>Bondarzewiaceae</taxon>
        <taxon>Heterobasidion</taxon>
        <taxon>Heterobasidion annosum species complex</taxon>
    </lineage>
</organism>
<reference evidence="1 2" key="1">
    <citation type="journal article" date="2012" name="New Phytol.">
        <title>Insight into trade-off between wood decay and parasitism from the genome of a fungal forest pathogen.</title>
        <authorList>
            <person name="Olson A."/>
            <person name="Aerts A."/>
            <person name="Asiegbu F."/>
            <person name="Belbahri L."/>
            <person name="Bouzid O."/>
            <person name="Broberg A."/>
            <person name="Canback B."/>
            <person name="Coutinho P.M."/>
            <person name="Cullen D."/>
            <person name="Dalman K."/>
            <person name="Deflorio G."/>
            <person name="van Diepen L.T."/>
            <person name="Dunand C."/>
            <person name="Duplessis S."/>
            <person name="Durling M."/>
            <person name="Gonthier P."/>
            <person name="Grimwood J."/>
            <person name="Fossdal C.G."/>
            <person name="Hansson D."/>
            <person name="Henrissat B."/>
            <person name="Hietala A."/>
            <person name="Himmelstrand K."/>
            <person name="Hoffmeister D."/>
            <person name="Hogberg N."/>
            <person name="James T.Y."/>
            <person name="Karlsson M."/>
            <person name="Kohler A."/>
            <person name="Kues U."/>
            <person name="Lee Y.H."/>
            <person name="Lin Y.C."/>
            <person name="Lind M."/>
            <person name="Lindquist E."/>
            <person name="Lombard V."/>
            <person name="Lucas S."/>
            <person name="Lunden K."/>
            <person name="Morin E."/>
            <person name="Murat C."/>
            <person name="Park J."/>
            <person name="Raffaello T."/>
            <person name="Rouze P."/>
            <person name="Salamov A."/>
            <person name="Schmutz J."/>
            <person name="Solheim H."/>
            <person name="Stahlberg J."/>
            <person name="Velez H."/>
            <person name="de Vries R.P."/>
            <person name="Wiebenga A."/>
            <person name="Woodward S."/>
            <person name="Yakovlev I."/>
            <person name="Garbelotto M."/>
            <person name="Martin F."/>
            <person name="Grigoriev I.V."/>
            <person name="Stenlid J."/>
        </authorList>
    </citation>
    <scope>NUCLEOTIDE SEQUENCE [LARGE SCALE GENOMIC DNA]</scope>
    <source>
        <strain evidence="1 2">TC 32-1</strain>
    </source>
</reference>
<protein>
    <submittedName>
        <fullName evidence="1">Uncharacterized protein</fullName>
    </submittedName>
</protein>
<accession>W4K108</accession>
<dbReference type="OrthoDB" id="6511194at2759"/>
<keyword evidence="2" id="KW-1185">Reference proteome</keyword>
<dbReference type="KEGG" id="hir:HETIRDRAFT_322919"/>
<dbReference type="InParanoid" id="W4K108"/>
<dbReference type="AlphaFoldDB" id="W4K108"/>